<organism evidence="2 3">
    <name type="scientific">Parascaris univalens</name>
    <name type="common">Nematode worm</name>
    <dbReference type="NCBI Taxonomy" id="6257"/>
    <lineage>
        <taxon>Eukaryota</taxon>
        <taxon>Metazoa</taxon>
        <taxon>Ecdysozoa</taxon>
        <taxon>Nematoda</taxon>
        <taxon>Chromadorea</taxon>
        <taxon>Rhabditida</taxon>
        <taxon>Spirurina</taxon>
        <taxon>Ascaridomorpha</taxon>
        <taxon>Ascaridoidea</taxon>
        <taxon>Ascarididae</taxon>
        <taxon>Parascaris</taxon>
    </lineage>
</organism>
<keyword evidence="2" id="KW-1185">Reference proteome</keyword>
<evidence type="ECO:0000256" key="1">
    <source>
        <dbReference type="SAM" id="Coils"/>
    </source>
</evidence>
<keyword evidence="1" id="KW-0175">Coiled coil</keyword>
<sequence>MSSSYYLSDVHSGRTLMMSDVNDVVNASVDDQDLTQESLNDNVKELFERRLREKPVHAPITAFSDGALSSAVSRTSSVVSAQWTPHATLSTPLPPQLSNSSVFVDIKEKLEENKALKAENFELKMKLFIIMRELPTMKDPKGNDFTEDYLECRDMLYKEQTRRMEAEDELRSVKSEIAGLKKKHEQEADEWIARNKRLLEDTNRLSEDCNRLRFKLCAKALRVNRLTAQVESPSWRVTAEDGNESEADTSLSNASIMSSRDRIIEELKGTIVEMTVKEEQRAAMVKRVDTLNSQLARMVNELEELQKTLREERQLRADTTQKLMQLRHELNEAKSGASALKQMRREMSTHINVFSSIDCEEKEALSSSST</sequence>
<dbReference type="WBParaSite" id="PgE035_g001_t03">
    <property type="protein sequence ID" value="PgE035_g001_t03"/>
    <property type="gene ID" value="PgE035_g001"/>
</dbReference>
<name>A0A915A362_PARUN</name>
<protein>
    <submittedName>
        <fullName evidence="3">Centrosomin N-terminal motif 1 domain-containing protein</fullName>
    </submittedName>
</protein>
<proteinExistence type="predicted"/>
<reference evidence="3" key="1">
    <citation type="submission" date="2022-11" db="UniProtKB">
        <authorList>
            <consortium name="WormBaseParasite"/>
        </authorList>
    </citation>
    <scope>IDENTIFICATION</scope>
</reference>
<dbReference type="AlphaFoldDB" id="A0A915A362"/>
<evidence type="ECO:0000313" key="2">
    <source>
        <dbReference type="Proteomes" id="UP000887569"/>
    </source>
</evidence>
<accession>A0A915A362</accession>
<feature type="coiled-coil region" evidence="1">
    <location>
        <begin position="288"/>
        <end position="343"/>
    </location>
</feature>
<feature type="coiled-coil region" evidence="1">
    <location>
        <begin position="163"/>
        <end position="201"/>
    </location>
</feature>
<dbReference type="Proteomes" id="UP000887569">
    <property type="component" value="Unplaced"/>
</dbReference>
<evidence type="ECO:0000313" key="3">
    <source>
        <dbReference type="WBParaSite" id="PgE035_g001_t03"/>
    </source>
</evidence>